<proteinExistence type="predicted"/>
<dbReference type="Proteomes" id="UP000235371">
    <property type="component" value="Unassembled WGS sequence"/>
</dbReference>
<dbReference type="OrthoDB" id="3548654at2759"/>
<dbReference type="Pfam" id="PF06985">
    <property type="entry name" value="HET"/>
    <property type="match status" value="1"/>
</dbReference>
<dbReference type="InParanoid" id="A0A2J6SQ98"/>
<dbReference type="GeneID" id="36589627"/>
<dbReference type="EMBL" id="KZ613895">
    <property type="protein sequence ID" value="PMD52948.1"/>
    <property type="molecule type" value="Genomic_DNA"/>
</dbReference>
<gene>
    <name evidence="2" type="ORF">K444DRAFT_619640</name>
</gene>
<evidence type="ECO:0000313" key="2">
    <source>
        <dbReference type="EMBL" id="PMD52948.1"/>
    </source>
</evidence>
<evidence type="ECO:0000313" key="3">
    <source>
        <dbReference type="Proteomes" id="UP000235371"/>
    </source>
</evidence>
<name>A0A2J6SQ98_9HELO</name>
<dbReference type="AlphaFoldDB" id="A0A2J6SQ98"/>
<reference evidence="2 3" key="1">
    <citation type="submission" date="2016-04" db="EMBL/GenBank/DDBJ databases">
        <title>A degradative enzymes factory behind the ericoid mycorrhizal symbiosis.</title>
        <authorList>
            <consortium name="DOE Joint Genome Institute"/>
            <person name="Martino E."/>
            <person name="Morin E."/>
            <person name="Grelet G."/>
            <person name="Kuo A."/>
            <person name="Kohler A."/>
            <person name="Daghino S."/>
            <person name="Barry K."/>
            <person name="Choi C."/>
            <person name="Cichocki N."/>
            <person name="Clum A."/>
            <person name="Copeland A."/>
            <person name="Hainaut M."/>
            <person name="Haridas S."/>
            <person name="Labutti K."/>
            <person name="Lindquist E."/>
            <person name="Lipzen A."/>
            <person name="Khouja H.-R."/>
            <person name="Murat C."/>
            <person name="Ohm R."/>
            <person name="Olson A."/>
            <person name="Spatafora J."/>
            <person name="Veneault-Fourrey C."/>
            <person name="Henrissat B."/>
            <person name="Grigoriev I."/>
            <person name="Martin F."/>
            <person name="Perotto S."/>
        </authorList>
    </citation>
    <scope>NUCLEOTIDE SEQUENCE [LARGE SCALE GENOMIC DNA]</scope>
    <source>
        <strain evidence="2 3">E</strain>
    </source>
</reference>
<dbReference type="PANTHER" id="PTHR24148:SF73">
    <property type="entry name" value="HET DOMAIN PROTEIN (AFU_ORTHOLOGUE AFUA_8G01020)"/>
    <property type="match status" value="1"/>
</dbReference>
<dbReference type="PANTHER" id="PTHR24148">
    <property type="entry name" value="ANKYRIN REPEAT DOMAIN-CONTAINING PROTEIN 39 HOMOLOG-RELATED"/>
    <property type="match status" value="1"/>
</dbReference>
<protein>
    <recommendedName>
        <fullName evidence="1">Heterokaryon incompatibility domain-containing protein</fullName>
    </recommendedName>
</protein>
<organism evidence="2 3">
    <name type="scientific">Hyaloscypha bicolor E</name>
    <dbReference type="NCBI Taxonomy" id="1095630"/>
    <lineage>
        <taxon>Eukaryota</taxon>
        <taxon>Fungi</taxon>
        <taxon>Dikarya</taxon>
        <taxon>Ascomycota</taxon>
        <taxon>Pezizomycotina</taxon>
        <taxon>Leotiomycetes</taxon>
        <taxon>Helotiales</taxon>
        <taxon>Hyaloscyphaceae</taxon>
        <taxon>Hyaloscypha</taxon>
        <taxon>Hyaloscypha bicolor</taxon>
    </lineage>
</organism>
<dbReference type="InterPro" id="IPR010730">
    <property type="entry name" value="HET"/>
</dbReference>
<sequence>MAPPYLYQPLPSPDSMRLIWLFDGADTDPLRCYLAIMDNRPIAQLVASPNTEIRYPPEDIDVSTVATAPLESDPEHRPVIHFDALSYTWGNPYCALDSKHNGLQDWGATLQLTVEYVQDGVKHETSLQIAPNLDGALRRIRRYYREEKQRNRFVWVDAVCINQEDIPERNAQVKLMGRVYGHAKNVIVWLGPENEETAAGIAIMELLFTNGKFAFSNIANEDEQMMVETAMEQHRQVERIAREQHSVLESKSYGNLGIPVISLEEWAAVYSVLTRRWFNRMWIVQEVALGGVYPRIFCGDFQIVWPLISRTVHVLADTGWMVELSLPSLLDGAQQWPLFRALEPLSARSILDTIRTESDNDMVKLLHKTTEFQCFDPRDKIYALLSLTPNVANAIVPDYNKSVAMVYTEAVKVVMKTSSDLYLLGWATKAFRTIDSEKMPSWVPDFNNNIWRSILSTPKLPFSSAGFENAANIHPSGFGQLCVDGYIFDVVESAGGSYYDALNGGVMEWLAILEDLPLNYVTGELLADVIWRTMLLFSEVGTKYPVAEQTRNEFRVWFTDVLARALLSNINQNCRVDGGWLSIKADNTEGMKYLQLQREALISNINRLHKKGGAFPSAKEVQKTAELFMSVLQPHRAQPRRSLKSLFKTKENPPRTLLRTHGGPCSSQQSKNFENFLGTRNNLSRLYRTSRNYLGAAPSPALSTEYGGPSQIVDGKHESLVGVGDEVWILPGMNTPVLLRPKTDGAYLYLGVTYVHGIMLGEAMDGRLTRTQIVIE</sequence>
<dbReference type="RefSeq" id="XP_024729852.1">
    <property type="nucleotide sequence ID" value="XM_024881550.1"/>
</dbReference>
<accession>A0A2J6SQ98</accession>
<keyword evidence="3" id="KW-1185">Reference proteome</keyword>
<feature type="domain" description="Heterokaryon incompatibility" evidence="1">
    <location>
        <begin position="82"/>
        <end position="286"/>
    </location>
</feature>
<evidence type="ECO:0000259" key="1">
    <source>
        <dbReference type="Pfam" id="PF06985"/>
    </source>
</evidence>
<dbReference type="InterPro" id="IPR052895">
    <property type="entry name" value="HetReg/Transcr_Mod"/>
</dbReference>